<feature type="active site" evidence="9">
    <location>
        <position position="153"/>
    </location>
</feature>
<keyword evidence="8 9" id="KW-0472">Membrane</keyword>
<feature type="transmembrane region" description="Helical" evidence="9">
    <location>
        <begin position="163"/>
        <end position="183"/>
    </location>
</feature>
<dbReference type="EC" id="3.4.23.36" evidence="9"/>
<evidence type="ECO:0000256" key="5">
    <source>
        <dbReference type="ARBA" id="ARBA00022750"/>
    </source>
</evidence>
<dbReference type="InterPro" id="IPR001872">
    <property type="entry name" value="Peptidase_A8"/>
</dbReference>
<keyword evidence="7 9" id="KW-1133">Transmembrane helix</keyword>
<feature type="active site" evidence="9">
    <location>
        <position position="171"/>
    </location>
</feature>
<dbReference type="PRINTS" id="PR00781">
    <property type="entry name" value="LIPOSIGPTASE"/>
</dbReference>
<dbReference type="PANTHER" id="PTHR33695:SF1">
    <property type="entry name" value="LIPOPROTEIN SIGNAL PEPTIDASE"/>
    <property type="match status" value="1"/>
</dbReference>
<dbReference type="HAMAP" id="MF_00161">
    <property type="entry name" value="LspA"/>
    <property type="match status" value="1"/>
</dbReference>
<comment type="function">
    <text evidence="9 10">This protein specifically catalyzes the removal of signal peptides from prolipoproteins.</text>
</comment>
<evidence type="ECO:0000256" key="11">
    <source>
        <dbReference type="RuleBase" id="RU004181"/>
    </source>
</evidence>
<dbReference type="PROSITE" id="PS00855">
    <property type="entry name" value="SPASE_II"/>
    <property type="match status" value="1"/>
</dbReference>
<proteinExistence type="inferred from homology"/>
<dbReference type="Proteomes" id="UP000247540">
    <property type="component" value="Unassembled WGS sequence"/>
</dbReference>
<dbReference type="GO" id="GO:0005886">
    <property type="term" value="C:plasma membrane"/>
    <property type="evidence" value="ECO:0007669"/>
    <property type="project" value="UniProtKB-SubCell"/>
</dbReference>
<dbReference type="UniPathway" id="UPA00665"/>
<comment type="caution">
    <text evidence="12">The sequence shown here is derived from an EMBL/GenBank/DDBJ whole genome shotgun (WGS) entry which is preliminary data.</text>
</comment>
<evidence type="ECO:0000256" key="9">
    <source>
        <dbReference type="HAMAP-Rule" id="MF_00161"/>
    </source>
</evidence>
<reference evidence="12 13" key="1">
    <citation type="submission" date="2018-06" db="EMBL/GenBank/DDBJ databases">
        <title>Genomic Encyclopedia of Type Strains, Phase III (KMG-III): the genomes of soil and plant-associated and newly described type strains.</title>
        <authorList>
            <person name="Whitman W."/>
        </authorList>
    </citation>
    <scope>NUCLEOTIDE SEQUENCE [LARGE SCALE GENOMIC DNA]</scope>
    <source>
        <strain evidence="12 13">CECT 7646</strain>
    </source>
</reference>
<accession>A0A318SE48</accession>
<evidence type="ECO:0000313" key="12">
    <source>
        <dbReference type="EMBL" id="PYE74809.1"/>
    </source>
</evidence>
<keyword evidence="13" id="KW-1185">Reference proteome</keyword>
<dbReference type="GO" id="GO:0006508">
    <property type="term" value="P:proteolysis"/>
    <property type="evidence" value="ECO:0007669"/>
    <property type="project" value="UniProtKB-KW"/>
</dbReference>
<evidence type="ECO:0000256" key="8">
    <source>
        <dbReference type="ARBA" id="ARBA00023136"/>
    </source>
</evidence>
<feature type="transmembrane region" description="Helical" evidence="9">
    <location>
        <begin position="98"/>
        <end position="118"/>
    </location>
</feature>
<evidence type="ECO:0000256" key="10">
    <source>
        <dbReference type="RuleBase" id="RU000594"/>
    </source>
</evidence>
<keyword evidence="4 9" id="KW-0812">Transmembrane</keyword>
<sequence length="195" mass="21200">MHEPPPGRSEGGSHRNAQHEGFSMNATTALDTNRSRIAGMLPWLGFAALLFVADQVTKSMILARYRLGDSTTITGFFNIVRAHNTGAAFSLLADSSGWQRWLFTGIGVAAAGFILWLLRAHAGQRLFSFALAAILGGAVGNVVDRMMHGYVVDFLDFHLGGRHFPAFNIADMAISLGAACLILDELLRMRRNKTP</sequence>
<dbReference type="GO" id="GO:0004190">
    <property type="term" value="F:aspartic-type endopeptidase activity"/>
    <property type="evidence" value="ECO:0007669"/>
    <property type="project" value="UniProtKB-UniRule"/>
</dbReference>
<dbReference type="NCBIfam" id="TIGR00077">
    <property type="entry name" value="lspA"/>
    <property type="match status" value="1"/>
</dbReference>
<evidence type="ECO:0000256" key="1">
    <source>
        <dbReference type="ARBA" id="ARBA00006139"/>
    </source>
</evidence>
<dbReference type="Pfam" id="PF01252">
    <property type="entry name" value="Peptidase_A8"/>
    <property type="match status" value="1"/>
</dbReference>
<evidence type="ECO:0000256" key="6">
    <source>
        <dbReference type="ARBA" id="ARBA00022801"/>
    </source>
</evidence>
<evidence type="ECO:0000256" key="2">
    <source>
        <dbReference type="ARBA" id="ARBA00022475"/>
    </source>
</evidence>
<feature type="transmembrane region" description="Helical" evidence="9">
    <location>
        <begin position="125"/>
        <end position="143"/>
    </location>
</feature>
<evidence type="ECO:0000256" key="3">
    <source>
        <dbReference type="ARBA" id="ARBA00022670"/>
    </source>
</evidence>
<keyword evidence="2 9" id="KW-1003">Cell membrane</keyword>
<comment type="pathway">
    <text evidence="9">Protein modification; lipoprotein biosynthesis (signal peptide cleavage).</text>
</comment>
<gene>
    <name evidence="9" type="primary">lspA</name>
    <name evidence="12" type="ORF">DFQ15_12410</name>
</gene>
<name>A0A318SE48_9BURK</name>
<keyword evidence="3 9" id="KW-0645">Protease</keyword>
<comment type="subcellular location">
    <subcellularLocation>
        <location evidence="9">Cell membrane</location>
        <topology evidence="9">Multi-pass membrane protein</topology>
    </subcellularLocation>
</comment>
<feature type="transmembrane region" description="Helical" evidence="9">
    <location>
        <begin position="37"/>
        <end position="53"/>
    </location>
</feature>
<keyword evidence="5 9" id="KW-0064">Aspartyl protease</keyword>
<dbReference type="PANTHER" id="PTHR33695">
    <property type="entry name" value="LIPOPROTEIN SIGNAL PEPTIDASE"/>
    <property type="match status" value="1"/>
</dbReference>
<protein>
    <recommendedName>
        <fullName evidence="9">Lipoprotein signal peptidase</fullName>
        <ecNumber evidence="9">3.4.23.36</ecNumber>
    </recommendedName>
    <alternativeName>
        <fullName evidence="9">Prolipoprotein signal peptidase</fullName>
    </alternativeName>
    <alternativeName>
        <fullName evidence="9">Signal peptidase II</fullName>
        <shortName evidence="9">SPase II</shortName>
    </alternativeName>
</protein>
<organism evidence="12 13">
    <name type="scientific">Xylophilus ampelinus</name>
    <dbReference type="NCBI Taxonomy" id="54067"/>
    <lineage>
        <taxon>Bacteria</taxon>
        <taxon>Pseudomonadati</taxon>
        <taxon>Pseudomonadota</taxon>
        <taxon>Betaproteobacteria</taxon>
        <taxon>Burkholderiales</taxon>
        <taxon>Xylophilus</taxon>
    </lineage>
</organism>
<dbReference type="EMBL" id="QJTC01000024">
    <property type="protein sequence ID" value="PYE74809.1"/>
    <property type="molecule type" value="Genomic_DNA"/>
</dbReference>
<evidence type="ECO:0000256" key="7">
    <source>
        <dbReference type="ARBA" id="ARBA00022989"/>
    </source>
</evidence>
<evidence type="ECO:0000313" key="13">
    <source>
        <dbReference type="Proteomes" id="UP000247540"/>
    </source>
</evidence>
<comment type="similarity">
    <text evidence="1 9 11">Belongs to the peptidase A8 family.</text>
</comment>
<dbReference type="AlphaFoldDB" id="A0A318SE48"/>
<keyword evidence="6 9" id="KW-0378">Hydrolase</keyword>
<comment type="catalytic activity">
    <reaction evidence="9 10">
        <text>Release of signal peptides from bacterial membrane prolipoproteins. Hydrolyzes -Xaa-Yaa-Zaa-|-(S,diacylglyceryl)Cys-, in which Xaa is hydrophobic (preferably Leu), and Yaa (Ala or Ser) and Zaa (Gly or Ala) have small, neutral side chains.</text>
        <dbReference type="EC" id="3.4.23.36"/>
    </reaction>
</comment>
<evidence type="ECO:0000256" key="4">
    <source>
        <dbReference type="ARBA" id="ARBA00022692"/>
    </source>
</evidence>